<dbReference type="FunFam" id="3.30.160.60:FF:000354">
    <property type="entry name" value="C2H2 finger domain-containing protein"/>
    <property type="match status" value="1"/>
</dbReference>
<keyword evidence="11" id="KW-1185">Reference proteome</keyword>
<evidence type="ECO:0000259" key="9">
    <source>
        <dbReference type="PROSITE" id="PS50808"/>
    </source>
</evidence>
<dbReference type="PANTHER" id="PTHR23215">
    <property type="entry name" value="ZINC FINGER PROTEIN 207"/>
    <property type="match status" value="1"/>
</dbReference>
<gene>
    <name evidence="10" type="ORF">EKO04_011277</name>
</gene>
<dbReference type="InterPro" id="IPR036236">
    <property type="entry name" value="Znf_C2H2_sf"/>
</dbReference>
<dbReference type="GO" id="GO:0005634">
    <property type="term" value="C:nucleus"/>
    <property type="evidence" value="ECO:0007669"/>
    <property type="project" value="UniProtKB-SubCell"/>
</dbReference>
<evidence type="ECO:0008006" key="12">
    <source>
        <dbReference type="Google" id="ProtNLM"/>
    </source>
</evidence>
<feature type="domain" description="C2H2-type" evidence="8">
    <location>
        <begin position="98"/>
        <end position="126"/>
    </location>
</feature>
<sequence length="354" mass="38696">MSASARSSFGNGDVSSTTTIARRRAPLTPARSLPPPPCALPGAHFDEPQPRRTTAAMTKKRKRYPDLNQKLERPWCYYCERDFDDLKILISHQKAKHFKCDRCGRRLNTAGGLSVHMNQVHKENLTHVENAIGGRQGLDIEIFGMEGVPAEVLDQHNQHVTQKHFAEEEERARLTGNPVRGQYANGQALPNKRKKVNESLDEIEERANKFRHDRQNGILPAPPVEPAPTNPTPPAAFPGAPAYPPQALPPQPFPTNGAIPARPGSIPGQPAALPPRPGFGAPPAFAQNGSDPAAIHASVDDLIGSVANEAPAGDKKEDKKSKKNANIKLIFFDDSTSPEEKMARLPRFAEFARA</sequence>
<feature type="region of interest" description="Disordered" evidence="7">
    <location>
        <begin position="1"/>
        <end position="61"/>
    </location>
</feature>
<protein>
    <recommendedName>
        <fullName evidence="12">Zinc finger protein</fullName>
    </recommendedName>
</protein>
<dbReference type="PROSITE" id="PS50157">
    <property type="entry name" value="ZINC_FINGER_C2H2_2"/>
    <property type="match status" value="1"/>
</dbReference>
<evidence type="ECO:0000259" key="8">
    <source>
        <dbReference type="PROSITE" id="PS50157"/>
    </source>
</evidence>
<keyword evidence="2" id="KW-0479">Metal-binding</keyword>
<evidence type="ECO:0000256" key="4">
    <source>
        <dbReference type="ARBA" id="ARBA00022833"/>
    </source>
</evidence>
<organism evidence="10 11">
    <name type="scientific">Ascochyta lentis</name>
    <dbReference type="NCBI Taxonomy" id="205686"/>
    <lineage>
        <taxon>Eukaryota</taxon>
        <taxon>Fungi</taxon>
        <taxon>Dikarya</taxon>
        <taxon>Ascomycota</taxon>
        <taxon>Pezizomycotina</taxon>
        <taxon>Dothideomycetes</taxon>
        <taxon>Pleosporomycetidae</taxon>
        <taxon>Pleosporales</taxon>
        <taxon>Pleosporineae</taxon>
        <taxon>Didymellaceae</taxon>
        <taxon>Ascochyta</taxon>
    </lineage>
</organism>
<comment type="caution">
    <text evidence="10">The sequence shown here is derived from an EMBL/GenBank/DDBJ whole genome shotgun (WGS) entry which is preliminary data.</text>
</comment>
<dbReference type="Proteomes" id="UP000651452">
    <property type="component" value="Unassembled WGS sequence"/>
</dbReference>
<comment type="subcellular location">
    <subcellularLocation>
        <location evidence="1">Nucleus</location>
    </subcellularLocation>
</comment>
<dbReference type="GO" id="GO:0003677">
    <property type="term" value="F:DNA binding"/>
    <property type="evidence" value="ECO:0007669"/>
    <property type="project" value="InterPro"/>
</dbReference>
<dbReference type="EMBL" id="RZGK01000023">
    <property type="protein sequence ID" value="KAF9690691.1"/>
    <property type="molecule type" value="Genomic_DNA"/>
</dbReference>
<evidence type="ECO:0000256" key="5">
    <source>
        <dbReference type="ARBA" id="ARBA00023242"/>
    </source>
</evidence>
<feature type="region of interest" description="Disordered" evidence="7">
    <location>
        <begin position="306"/>
        <end position="325"/>
    </location>
</feature>
<evidence type="ECO:0000256" key="7">
    <source>
        <dbReference type="SAM" id="MobiDB-lite"/>
    </source>
</evidence>
<dbReference type="CDD" id="cd20908">
    <property type="entry name" value="SUF4-like"/>
    <property type="match status" value="1"/>
</dbReference>
<evidence type="ECO:0000313" key="10">
    <source>
        <dbReference type="EMBL" id="KAF9690691.1"/>
    </source>
</evidence>
<keyword evidence="3 6" id="KW-0863">Zinc-finger</keyword>
<keyword evidence="4" id="KW-0862">Zinc</keyword>
<dbReference type="InterPro" id="IPR003656">
    <property type="entry name" value="Znf_BED"/>
</dbReference>
<evidence type="ECO:0000256" key="2">
    <source>
        <dbReference type="ARBA" id="ARBA00022723"/>
    </source>
</evidence>
<evidence type="ECO:0000256" key="3">
    <source>
        <dbReference type="ARBA" id="ARBA00022771"/>
    </source>
</evidence>
<dbReference type="PROSITE" id="PS50808">
    <property type="entry name" value="ZF_BED"/>
    <property type="match status" value="1"/>
</dbReference>
<name>A0A8H7IT54_9PLEO</name>
<proteinExistence type="predicted"/>
<dbReference type="PROSITE" id="PS00028">
    <property type="entry name" value="ZINC_FINGER_C2H2_1"/>
    <property type="match status" value="1"/>
</dbReference>
<reference evidence="10" key="1">
    <citation type="submission" date="2018-12" db="EMBL/GenBank/DDBJ databases">
        <authorList>
            <person name="Syme R.A."/>
            <person name="Farfan-Caceres L."/>
            <person name="Lichtenzveig J."/>
        </authorList>
    </citation>
    <scope>NUCLEOTIDE SEQUENCE</scope>
    <source>
        <strain evidence="10">Al4</strain>
    </source>
</reference>
<accession>A0A8H7IT54</accession>
<feature type="compositionally biased region" description="Polar residues" evidence="7">
    <location>
        <begin position="1"/>
        <end position="16"/>
    </location>
</feature>
<dbReference type="PANTHER" id="PTHR23215:SF0">
    <property type="entry name" value="BUB3-INTERACTING AND GLEBS MOTIF-CONTAINING PROTEIN ZNF207"/>
    <property type="match status" value="1"/>
</dbReference>
<dbReference type="OrthoDB" id="1306014at2759"/>
<dbReference type="AlphaFoldDB" id="A0A8H7IT54"/>
<reference evidence="10" key="2">
    <citation type="submission" date="2020-09" db="EMBL/GenBank/DDBJ databases">
        <title>Reference genome assembly for Australian Ascochyta lentis isolate Al4.</title>
        <authorList>
            <person name="Lee R.C."/>
            <person name="Farfan-Caceres L.M."/>
            <person name="Debler J.W."/>
            <person name="Williams A.H."/>
            <person name="Henares B.M."/>
        </authorList>
    </citation>
    <scope>NUCLEOTIDE SEQUENCE</scope>
    <source>
        <strain evidence="10">Al4</strain>
    </source>
</reference>
<dbReference type="SMART" id="SM00355">
    <property type="entry name" value="ZnF_C2H2"/>
    <property type="match status" value="2"/>
</dbReference>
<evidence type="ECO:0000313" key="11">
    <source>
        <dbReference type="Proteomes" id="UP000651452"/>
    </source>
</evidence>
<feature type="region of interest" description="Disordered" evidence="7">
    <location>
        <begin position="272"/>
        <end position="297"/>
    </location>
</feature>
<dbReference type="GO" id="GO:0008270">
    <property type="term" value="F:zinc ion binding"/>
    <property type="evidence" value="ECO:0007669"/>
    <property type="project" value="UniProtKB-KW"/>
</dbReference>
<feature type="domain" description="BED-type" evidence="9">
    <location>
        <begin position="69"/>
        <end position="128"/>
    </location>
</feature>
<dbReference type="InterPro" id="IPR013087">
    <property type="entry name" value="Znf_C2H2_type"/>
</dbReference>
<dbReference type="SUPFAM" id="SSF57667">
    <property type="entry name" value="beta-beta-alpha zinc fingers"/>
    <property type="match status" value="1"/>
</dbReference>
<dbReference type="Gene3D" id="3.30.160.60">
    <property type="entry name" value="Classic Zinc Finger"/>
    <property type="match status" value="1"/>
</dbReference>
<evidence type="ECO:0000256" key="6">
    <source>
        <dbReference type="PROSITE-ProRule" id="PRU00042"/>
    </source>
</evidence>
<evidence type="ECO:0000256" key="1">
    <source>
        <dbReference type="ARBA" id="ARBA00004123"/>
    </source>
</evidence>
<keyword evidence="5" id="KW-0539">Nucleus</keyword>